<dbReference type="Proteomes" id="UP000507470">
    <property type="component" value="Unassembled WGS sequence"/>
</dbReference>
<dbReference type="Gene3D" id="3.30.420.10">
    <property type="entry name" value="Ribonuclease H-like superfamily/Ribonuclease H"/>
    <property type="match status" value="1"/>
</dbReference>
<name>A0A6J7ZYH1_MYTCO</name>
<dbReference type="GO" id="GO:0003676">
    <property type="term" value="F:nucleic acid binding"/>
    <property type="evidence" value="ECO:0007669"/>
    <property type="project" value="InterPro"/>
</dbReference>
<dbReference type="GO" id="GO:0015074">
    <property type="term" value="P:DNA integration"/>
    <property type="evidence" value="ECO:0007669"/>
    <property type="project" value="InterPro"/>
</dbReference>
<gene>
    <name evidence="2" type="ORF">MCOR_1389</name>
</gene>
<dbReference type="InterPro" id="IPR012337">
    <property type="entry name" value="RNaseH-like_sf"/>
</dbReference>
<dbReference type="AlphaFoldDB" id="A0A6J7ZYH1"/>
<reference evidence="2 3" key="1">
    <citation type="submission" date="2020-06" db="EMBL/GenBank/DDBJ databases">
        <authorList>
            <person name="Li R."/>
            <person name="Bekaert M."/>
        </authorList>
    </citation>
    <scope>NUCLEOTIDE SEQUENCE [LARGE SCALE GENOMIC DNA]</scope>
    <source>
        <strain evidence="3">wild</strain>
    </source>
</reference>
<dbReference type="PANTHER" id="PTHR37984">
    <property type="entry name" value="PROTEIN CBG26694"/>
    <property type="match status" value="1"/>
</dbReference>
<dbReference type="InterPro" id="IPR036397">
    <property type="entry name" value="RNaseH_sf"/>
</dbReference>
<organism evidence="2 3">
    <name type="scientific">Mytilus coruscus</name>
    <name type="common">Sea mussel</name>
    <dbReference type="NCBI Taxonomy" id="42192"/>
    <lineage>
        <taxon>Eukaryota</taxon>
        <taxon>Metazoa</taxon>
        <taxon>Spiralia</taxon>
        <taxon>Lophotrochozoa</taxon>
        <taxon>Mollusca</taxon>
        <taxon>Bivalvia</taxon>
        <taxon>Autobranchia</taxon>
        <taxon>Pteriomorphia</taxon>
        <taxon>Mytilida</taxon>
        <taxon>Mytiloidea</taxon>
        <taxon>Mytilidae</taxon>
        <taxon>Mytilinae</taxon>
        <taxon>Mytilus</taxon>
    </lineage>
</organism>
<feature type="domain" description="Integrase catalytic" evidence="1">
    <location>
        <begin position="250"/>
        <end position="431"/>
    </location>
</feature>
<dbReference type="EMBL" id="CACVKT020000270">
    <property type="protein sequence ID" value="CAC5357927.1"/>
    <property type="molecule type" value="Genomic_DNA"/>
</dbReference>
<dbReference type="InterPro" id="IPR050951">
    <property type="entry name" value="Retrovirus_Pol_polyprotein"/>
</dbReference>
<dbReference type="OrthoDB" id="9386368at2759"/>
<dbReference type="PROSITE" id="PS50994">
    <property type="entry name" value="INTEGRASE"/>
    <property type="match status" value="1"/>
</dbReference>
<keyword evidence="3" id="KW-1185">Reference proteome</keyword>
<evidence type="ECO:0000313" key="2">
    <source>
        <dbReference type="EMBL" id="CAC5357927.1"/>
    </source>
</evidence>
<dbReference type="PANTHER" id="PTHR37984:SF7">
    <property type="entry name" value="INTEGRASE CATALYTIC DOMAIN-CONTAINING PROTEIN"/>
    <property type="match status" value="1"/>
</dbReference>
<protein>
    <recommendedName>
        <fullName evidence="1">Integrase catalytic domain-containing protein</fullName>
    </recommendedName>
</protein>
<accession>A0A6J7ZYH1</accession>
<evidence type="ECO:0000313" key="3">
    <source>
        <dbReference type="Proteomes" id="UP000507470"/>
    </source>
</evidence>
<sequence length="472" mass="54552">MAKVEMSKSSNITKNLRRYETELVKKKRLDQAIELDIIANYGRANVIYAKGGFRSALWEYRTDLKLIIDEYRNKLETFGKFIEGRDIYNTLQLSEDDAKKLSVNFEKCLAYVQTKQNSLLAMCKFRHETQSSDTVEQFINRLKLIAKDCHFKDTDEMIRDSLIFGTSSPKMKEKLFNEGDALTLGKAIQIAQAFEYSQGQLKEMKNYESSTVVHEVNLPRHSQYNSASSRKNRVRRLIKQGRVQLTKIEFKSNPIVILYSKDVEIVGVDNPNKKNVRRRERGATVAKNRIILCKYADPNKEVHKLHGTISKSVINKLKGAFSRLGIPETVVSDNSPQYSFQEFSEFAKKWDFKYVTCTPSPHYPISNWLAEKTVKTVKNMFNKCKKDGKDPYVALLEYRTTPLDIGYTPPQLLMCGKLKSVLPSTLEGPKPKTPLYNEVHSKIGCKKSYQKKYFDRDSKPFKFRRFCQIKGK</sequence>
<proteinExistence type="predicted"/>
<evidence type="ECO:0000259" key="1">
    <source>
        <dbReference type="PROSITE" id="PS50994"/>
    </source>
</evidence>
<dbReference type="InterPro" id="IPR001584">
    <property type="entry name" value="Integrase_cat-core"/>
</dbReference>
<dbReference type="SUPFAM" id="SSF53098">
    <property type="entry name" value="Ribonuclease H-like"/>
    <property type="match status" value="1"/>
</dbReference>